<organism evidence="1 2">
    <name type="scientific">Candidatus Accumulibacter vicinus</name>
    <dbReference type="NCBI Taxonomy" id="2954382"/>
    <lineage>
        <taxon>Bacteria</taxon>
        <taxon>Pseudomonadati</taxon>
        <taxon>Pseudomonadota</taxon>
        <taxon>Betaproteobacteria</taxon>
        <taxon>Candidatus Accumulibacter</taxon>
    </lineage>
</organism>
<accession>A0A084Y649</accession>
<proteinExistence type="predicted"/>
<dbReference type="Proteomes" id="UP000019812">
    <property type="component" value="Unassembled WGS sequence"/>
</dbReference>
<evidence type="ECO:0000313" key="1">
    <source>
        <dbReference type="EMBL" id="KFB70193.1"/>
    </source>
</evidence>
<comment type="caution">
    <text evidence="1">The sequence shown here is derived from an EMBL/GenBank/DDBJ whole genome shotgun (WGS) entry which is preliminary data.</text>
</comment>
<dbReference type="EMBL" id="JDSS02000003">
    <property type="protein sequence ID" value="KFB70193.1"/>
    <property type="molecule type" value="Genomic_DNA"/>
</dbReference>
<name>A0A084Y649_9PROT</name>
<gene>
    <name evidence="1" type="ORF">CAPSK01_000075</name>
</gene>
<sequence>MVRCEAELVEACDLRDAGRSETAEAEATGYPWISSWPTMPERSVASIIRMTASVSVIGASDA</sequence>
<protein>
    <submittedName>
        <fullName evidence="1">Uncharacterized protein</fullName>
    </submittedName>
</protein>
<dbReference type="AlphaFoldDB" id="A0A084Y649"/>
<reference evidence="1 2" key="1">
    <citation type="submission" date="2014-07" db="EMBL/GenBank/DDBJ databases">
        <title>Expanding our view of genomic diversity in Candidatus Accumulibacter clades.</title>
        <authorList>
            <person name="Skennerton C.T."/>
            <person name="Barr J.J."/>
            <person name="Slater F.R."/>
            <person name="Bond P.L."/>
            <person name="Tyson G.W."/>
        </authorList>
    </citation>
    <scope>NUCLEOTIDE SEQUENCE [LARGE SCALE GENOMIC DNA]</scope>
    <source>
        <strain evidence="2">SK-01</strain>
    </source>
</reference>
<evidence type="ECO:0000313" key="2">
    <source>
        <dbReference type="Proteomes" id="UP000019812"/>
    </source>
</evidence>